<dbReference type="AlphaFoldDB" id="A0AAV5FFD4"/>
<accession>A0AAV5FFD4</accession>
<name>A0AAV5FFD4_ELECO</name>
<organism evidence="1 2">
    <name type="scientific">Eleusine coracana subsp. coracana</name>
    <dbReference type="NCBI Taxonomy" id="191504"/>
    <lineage>
        <taxon>Eukaryota</taxon>
        <taxon>Viridiplantae</taxon>
        <taxon>Streptophyta</taxon>
        <taxon>Embryophyta</taxon>
        <taxon>Tracheophyta</taxon>
        <taxon>Spermatophyta</taxon>
        <taxon>Magnoliopsida</taxon>
        <taxon>Liliopsida</taxon>
        <taxon>Poales</taxon>
        <taxon>Poaceae</taxon>
        <taxon>PACMAD clade</taxon>
        <taxon>Chloridoideae</taxon>
        <taxon>Cynodonteae</taxon>
        <taxon>Eleusininae</taxon>
        <taxon>Eleusine</taxon>
    </lineage>
</organism>
<protein>
    <submittedName>
        <fullName evidence="1">Uncharacterized protein</fullName>
    </submittedName>
</protein>
<comment type="caution">
    <text evidence="1">The sequence shown here is derived from an EMBL/GenBank/DDBJ whole genome shotgun (WGS) entry which is preliminary data.</text>
</comment>
<reference evidence="1" key="2">
    <citation type="submission" date="2021-12" db="EMBL/GenBank/DDBJ databases">
        <title>Resequencing data analysis of finger millet.</title>
        <authorList>
            <person name="Hatakeyama M."/>
            <person name="Aluri S."/>
            <person name="Balachadran M.T."/>
            <person name="Sivarajan S.R."/>
            <person name="Poveda L."/>
            <person name="Shimizu-Inatsugi R."/>
            <person name="Schlapbach R."/>
            <person name="Sreeman S.M."/>
            <person name="Shimizu K.K."/>
        </authorList>
    </citation>
    <scope>NUCLEOTIDE SEQUENCE</scope>
</reference>
<dbReference type="EMBL" id="BQKI01000084">
    <property type="protein sequence ID" value="GJN32971.1"/>
    <property type="molecule type" value="Genomic_DNA"/>
</dbReference>
<proteinExistence type="predicted"/>
<gene>
    <name evidence="1" type="primary">gb21523</name>
    <name evidence="1" type="ORF">PR202_gb21523</name>
</gene>
<reference evidence="1" key="1">
    <citation type="journal article" date="2018" name="DNA Res.">
        <title>Multiple hybrid de novo genome assembly of finger millet, an orphan allotetraploid crop.</title>
        <authorList>
            <person name="Hatakeyama M."/>
            <person name="Aluri S."/>
            <person name="Balachadran M.T."/>
            <person name="Sivarajan S.R."/>
            <person name="Patrignani A."/>
            <person name="Gruter S."/>
            <person name="Poveda L."/>
            <person name="Shimizu-Inatsugi R."/>
            <person name="Baeten J."/>
            <person name="Francoijs K.J."/>
            <person name="Nataraja K.N."/>
            <person name="Reddy Y.A.N."/>
            <person name="Phadnis S."/>
            <person name="Ravikumar R.L."/>
            <person name="Schlapbach R."/>
            <person name="Sreeman S.M."/>
            <person name="Shimizu K.K."/>
        </authorList>
    </citation>
    <scope>NUCLEOTIDE SEQUENCE</scope>
</reference>
<dbReference type="Proteomes" id="UP001054889">
    <property type="component" value="Unassembled WGS sequence"/>
</dbReference>
<keyword evidence="2" id="KW-1185">Reference proteome</keyword>
<evidence type="ECO:0000313" key="1">
    <source>
        <dbReference type="EMBL" id="GJN32971.1"/>
    </source>
</evidence>
<sequence>MSGSTPSDSIAVDGTNNSSDITQVSLDIRNAQGDIPVRLNRKGGRVVVAKGVSGGIRSSRTKVQKDYRGTRAIDDGPLKQRAGEAPSTFMLLRKIPASFLDRAEDFFCSEI</sequence>
<evidence type="ECO:0000313" key="2">
    <source>
        <dbReference type="Proteomes" id="UP001054889"/>
    </source>
</evidence>